<sequence>MQDPALRKPRYSDVDPFARSSHKYHRASDEPNSADVHALFSHFGTKTGGWPQKIPRLHTQFCLPTSSSTF</sequence>
<feature type="region of interest" description="Disordered" evidence="1">
    <location>
        <begin position="1"/>
        <end position="32"/>
    </location>
</feature>
<accession>A0A0A1T341</accession>
<protein>
    <submittedName>
        <fullName evidence="2">Uncharacterized protein</fullName>
    </submittedName>
</protein>
<keyword evidence="3" id="KW-1185">Reference proteome</keyword>
<dbReference type="EMBL" id="CDHN01000001">
    <property type="protein sequence ID" value="CEJ80652.1"/>
    <property type="molecule type" value="Genomic_DNA"/>
</dbReference>
<evidence type="ECO:0000313" key="3">
    <source>
        <dbReference type="Proteomes" id="UP000039046"/>
    </source>
</evidence>
<dbReference type="HOGENOM" id="CLU_2759593_0_0_1"/>
<dbReference type="Proteomes" id="UP000039046">
    <property type="component" value="Unassembled WGS sequence"/>
</dbReference>
<reference evidence="2 3" key="1">
    <citation type="journal article" date="2015" name="Genome Announc.">
        <title>Draft Genome Sequence and Gene Annotation of the Entomopathogenic Fungus Verticillium hemipterigenum.</title>
        <authorList>
            <person name="Horn F."/>
            <person name="Habel A."/>
            <person name="Scharf D.H."/>
            <person name="Dworschak J."/>
            <person name="Brakhage A.A."/>
            <person name="Guthke R."/>
            <person name="Hertweck C."/>
            <person name="Linde J."/>
        </authorList>
    </citation>
    <scope>NUCLEOTIDE SEQUENCE [LARGE SCALE GENOMIC DNA]</scope>
</reference>
<dbReference type="AlphaFoldDB" id="A0A0A1T341"/>
<evidence type="ECO:0000313" key="2">
    <source>
        <dbReference type="EMBL" id="CEJ80652.1"/>
    </source>
</evidence>
<name>A0A0A1T341_9HYPO</name>
<proteinExistence type="predicted"/>
<evidence type="ECO:0000256" key="1">
    <source>
        <dbReference type="SAM" id="MobiDB-lite"/>
    </source>
</evidence>
<gene>
    <name evidence="2" type="ORF">VHEMI00823</name>
</gene>
<organism evidence="2 3">
    <name type="scientific">[Torrubiella] hemipterigena</name>
    <dbReference type="NCBI Taxonomy" id="1531966"/>
    <lineage>
        <taxon>Eukaryota</taxon>
        <taxon>Fungi</taxon>
        <taxon>Dikarya</taxon>
        <taxon>Ascomycota</taxon>
        <taxon>Pezizomycotina</taxon>
        <taxon>Sordariomycetes</taxon>
        <taxon>Hypocreomycetidae</taxon>
        <taxon>Hypocreales</taxon>
        <taxon>Clavicipitaceae</taxon>
        <taxon>Clavicipitaceae incertae sedis</taxon>
        <taxon>'Torrubiella' clade</taxon>
    </lineage>
</organism>